<dbReference type="Proteomes" id="UP001219568">
    <property type="component" value="Unassembled WGS sequence"/>
</dbReference>
<dbReference type="InterPro" id="IPR036887">
    <property type="entry name" value="HTH_APSES_sf"/>
</dbReference>
<dbReference type="EMBL" id="JAQJZL010000004">
    <property type="protein sequence ID" value="KAJ6045173.1"/>
    <property type="molecule type" value="Genomic_DNA"/>
</dbReference>
<dbReference type="SUPFAM" id="SSF54616">
    <property type="entry name" value="DNA-binding domain of Mlu1-box binding protein MBP1"/>
    <property type="match status" value="1"/>
</dbReference>
<feature type="region of interest" description="Disordered" evidence="1">
    <location>
        <begin position="505"/>
        <end position="524"/>
    </location>
</feature>
<reference evidence="3" key="1">
    <citation type="journal article" date="2023" name="IMA Fungus">
        <title>Comparative genomic study of the Penicillium genus elucidates a diverse pangenome and 15 lateral gene transfer events.</title>
        <authorList>
            <person name="Petersen C."/>
            <person name="Sorensen T."/>
            <person name="Nielsen M.R."/>
            <person name="Sondergaard T.E."/>
            <person name="Sorensen J.L."/>
            <person name="Fitzpatrick D.A."/>
            <person name="Frisvad J.C."/>
            <person name="Nielsen K.L."/>
        </authorList>
    </citation>
    <scope>NUCLEOTIDE SEQUENCE</scope>
    <source>
        <strain evidence="3">IBT 15450</strain>
    </source>
</reference>
<dbReference type="GO" id="GO:0003677">
    <property type="term" value="F:DNA binding"/>
    <property type="evidence" value="ECO:0007669"/>
    <property type="project" value="InterPro"/>
</dbReference>
<feature type="compositionally biased region" description="Basic and acidic residues" evidence="1">
    <location>
        <begin position="426"/>
        <end position="441"/>
    </location>
</feature>
<evidence type="ECO:0000256" key="1">
    <source>
        <dbReference type="SAM" id="MobiDB-lite"/>
    </source>
</evidence>
<feature type="region of interest" description="Disordered" evidence="1">
    <location>
        <begin position="353"/>
        <end position="470"/>
    </location>
</feature>
<dbReference type="GO" id="GO:0000981">
    <property type="term" value="F:DNA-binding transcription factor activity, RNA polymerase II-specific"/>
    <property type="evidence" value="ECO:0007669"/>
    <property type="project" value="UniProtKB-ARBA"/>
</dbReference>
<proteinExistence type="predicted"/>
<dbReference type="Gene3D" id="3.10.260.10">
    <property type="entry name" value="Transcription regulator HTH, APSES-type DNA-binding domain"/>
    <property type="match status" value="1"/>
</dbReference>
<feature type="compositionally biased region" description="Basic residues" evidence="1">
    <location>
        <begin position="513"/>
        <end position="524"/>
    </location>
</feature>
<dbReference type="InterPro" id="IPR003163">
    <property type="entry name" value="Tscrpt_reg_HTH_APSES-type"/>
</dbReference>
<reference evidence="3" key="2">
    <citation type="submission" date="2023-01" db="EMBL/GenBank/DDBJ databases">
        <authorList>
            <person name="Petersen C."/>
        </authorList>
    </citation>
    <scope>NUCLEOTIDE SEQUENCE</scope>
    <source>
        <strain evidence="3">IBT 15450</strain>
    </source>
</reference>
<evidence type="ECO:0000313" key="4">
    <source>
        <dbReference type="Proteomes" id="UP001219568"/>
    </source>
</evidence>
<dbReference type="PANTHER" id="PTHR43828">
    <property type="entry name" value="ASPARAGINASE"/>
    <property type="match status" value="1"/>
</dbReference>
<accession>A0AAD6IFV2</accession>
<protein>
    <recommendedName>
        <fullName evidence="2">HTH APSES-type domain-containing protein</fullName>
    </recommendedName>
</protein>
<dbReference type="PANTHER" id="PTHR43828:SF5">
    <property type="entry name" value="TRANSCRIPTIONAL REPRESSOR XBP1"/>
    <property type="match status" value="1"/>
</dbReference>
<gene>
    <name evidence="3" type="ORF">N7460_006528</name>
</gene>
<name>A0AAD6IFV2_PENCN</name>
<dbReference type="AlphaFoldDB" id="A0AAD6IFV2"/>
<dbReference type="GO" id="GO:0030907">
    <property type="term" value="C:MBF transcription complex"/>
    <property type="evidence" value="ECO:0007669"/>
    <property type="project" value="TreeGrafter"/>
</dbReference>
<evidence type="ECO:0000313" key="3">
    <source>
        <dbReference type="EMBL" id="KAJ6045173.1"/>
    </source>
</evidence>
<feature type="domain" description="HTH APSES-type" evidence="2">
    <location>
        <begin position="86"/>
        <end position="204"/>
    </location>
</feature>
<comment type="caution">
    <text evidence="3">The sequence shown here is derived from an EMBL/GenBank/DDBJ whole genome shotgun (WGS) entry which is preliminary data.</text>
</comment>
<dbReference type="PROSITE" id="PS51299">
    <property type="entry name" value="HTH_APSES"/>
    <property type="match status" value="1"/>
</dbReference>
<feature type="compositionally biased region" description="Acidic residues" evidence="1">
    <location>
        <begin position="408"/>
        <end position="425"/>
    </location>
</feature>
<keyword evidence="4" id="KW-1185">Reference proteome</keyword>
<sequence length="524" mass="58966">MIPINSLLNHEIEPERSYRVSASLKRPRMAKDAPVFRPGKIQGECRYPPHENRDEELERAHEQFMMKPMGSIAKFPRHIPYASDKKSFQEKTGRDSFHVFQYTFKVPNEEKEWHVMWDYNIGIVRITHLFKCNGYSKTTPAKMLNVNPGLRDICHSITGGALSAQGYWMPFDAAKALAATFCWKIRYALTPLFGNEFPAMCISPNDRKNYGRMVIPPEIIRRATETAMYYRSLEVRNSTVHPLTPPNRHLPSMTHHLLHGPETLTRILETDGDGALNLRLSPSKIPHHNYADSVASVAGVSSARDSSMEPFCMSLKSTSPSSFTSINHPRTHADPHLQPKTIIAAICKSMRPDHAAEGISEDSDTDSDGSSNVYSTPNCPSMDGIMDITKPGDIDGIPSDMDTRPSDSDDLTCSDEEWAEDDANDEDYRGSALKRDGDVSHSTKTVSRSSRPKKNPSRKTRALPPRSSPHFAHEVKAAEALLHLHKNELEASEMDTAMEDLGSPFSFVSRNWGHNHRKRRRASY</sequence>
<organism evidence="3 4">
    <name type="scientific">Penicillium canescens</name>
    <dbReference type="NCBI Taxonomy" id="5083"/>
    <lineage>
        <taxon>Eukaryota</taxon>
        <taxon>Fungi</taxon>
        <taxon>Dikarya</taxon>
        <taxon>Ascomycota</taxon>
        <taxon>Pezizomycotina</taxon>
        <taxon>Eurotiomycetes</taxon>
        <taxon>Eurotiomycetidae</taxon>
        <taxon>Eurotiales</taxon>
        <taxon>Aspergillaceae</taxon>
        <taxon>Penicillium</taxon>
    </lineage>
</organism>
<dbReference type="InterPro" id="IPR051642">
    <property type="entry name" value="SWI6-like"/>
</dbReference>
<feature type="compositionally biased region" description="Basic residues" evidence="1">
    <location>
        <begin position="450"/>
        <end position="461"/>
    </location>
</feature>
<dbReference type="GO" id="GO:0033309">
    <property type="term" value="C:SBF transcription complex"/>
    <property type="evidence" value="ECO:0007669"/>
    <property type="project" value="TreeGrafter"/>
</dbReference>
<feature type="region of interest" description="Disordered" evidence="1">
    <location>
        <begin position="319"/>
        <end position="339"/>
    </location>
</feature>
<evidence type="ECO:0000259" key="2">
    <source>
        <dbReference type="PROSITE" id="PS51299"/>
    </source>
</evidence>